<dbReference type="PANTHER" id="PTHR42800:SF2">
    <property type="entry name" value="INVERTASE-RELATED"/>
    <property type="match status" value="1"/>
</dbReference>
<feature type="signal peptide" evidence="5">
    <location>
        <begin position="1"/>
        <end position="21"/>
    </location>
</feature>
<evidence type="ECO:0000256" key="2">
    <source>
        <dbReference type="ARBA" id="ARBA00022801"/>
    </source>
</evidence>
<organism evidence="8 9">
    <name type="scientific">Fusarium sporotrichioides</name>
    <dbReference type="NCBI Taxonomy" id="5514"/>
    <lineage>
        <taxon>Eukaryota</taxon>
        <taxon>Fungi</taxon>
        <taxon>Dikarya</taxon>
        <taxon>Ascomycota</taxon>
        <taxon>Pezizomycotina</taxon>
        <taxon>Sordariomycetes</taxon>
        <taxon>Hypocreomycetidae</taxon>
        <taxon>Hypocreales</taxon>
        <taxon>Nectriaceae</taxon>
        <taxon>Fusarium</taxon>
    </lineage>
</organism>
<dbReference type="Proteomes" id="UP000266152">
    <property type="component" value="Unassembled WGS sequence"/>
</dbReference>
<dbReference type="InterPro" id="IPR001362">
    <property type="entry name" value="Glyco_hydro_32"/>
</dbReference>
<dbReference type="PROSITE" id="PS00609">
    <property type="entry name" value="GLYCOSYL_HYDROL_F32"/>
    <property type="match status" value="1"/>
</dbReference>
<evidence type="ECO:0000256" key="1">
    <source>
        <dbReference type="ARBA" id="ARBA00009902"/>
    </source>
</evidence>
<dbReference type="Pfam" id="PF08244">
    <property type="entry name" value="Glyco_hydro_32C"/>
    <property type="match status" value="1"/>
</dbReference>
<proteinExistence type="inferred from homology"/>
<evidence type="ECO:0000256" key="3">
    <source>
        <dbReference type="ARBA" id="ARBA00023295"/>
    </source>
</evidence>
<evidence type="ECO:0000259" key="6">
    <source>
        <dbReference type="Pfam" id="PF00251"/>
    </source>
</evidence>
<gene>
    <name evidence="8" type="ORF">FSPOR_6909</name>
</gene>
<dbReference type="SUPFAM" id="SSF49899">
    <property type="entry name" value="Concanavalin A-like lectins/glucanases"/>
    <property type="match status" value="1"/>
</dbReference>
<dbReference type="GO" id="GO:0000324">
    <property type="term" value="C:fungal-type vacuole"/>
    <property type="evidence" value="ECO:0007669"/>
    <property type="project" value="TreeGrafter"/>
</dbReference>
<dbReference type="STRING" id="5514.A0A395S101"/>
<evidence type="ECO:0000256" key="4">
    <source>
        <dbReference type="RuleBase" id="RU362110"/>
    </source>
</evidence>
<evidence type="ECO:0000313" key="8">
    <source>
        <dbReference type="EMBL" id="RGP66083.1"/>
    </source>
</evidence>
<dbReference type="GO" id="GO:0005987">
    <property type="term" value="P:sucrose catabolic process"/>
    <property type="evidence" value="ECO:0007669"/>
    <property type="project" value="TreeGrafter"/>
</dbReference>
<dbReference type="InterPro" id="IPR018053">
    <property type="entry name" value="Glyco_hydro_32_AS"/>
</dbReference>
<dbReference type="AlphaFoldDB" id="A0A395S101"/>
<dbReference type="EMBL" id="PXOF01000097">
    <property type="protein sequence ID" value="RGP66083.1"/>
    <property type="molecule type" value="Genomic_DNA"/>
</dbReference>
<feature type="chain" id="PRO_5017437261" evidence="5">
    <location>
        <begin position="22"/>
        <end position="550"/>
    </location>
</feature>
<evidence type="ECO:0000313" key="9">
    <source>
        <dbReference type="Proteomes" id="UP000266152"/>
    </source>
</evidence>
<dbReference type="FunFam" id="2.115.10.20:FF:000002">
    <property type="entry name" value="Invertase 2"/>
    <property type="match status" value="1"/>
</dbReference>
<name>A0A395S101_FUSSP</name>
<dbReference type="SUPFAM" id="SSF75005">
    <property type="entry name" value="Arabinanase/levansucrase/invertase"/>
    <property type="match status" value="1"/>
</dbReference>
<comment type="caution">
    <text evidence="8">The sequence shown here is derived from an EMBL/GenBank/DDBJ whole genome shotgun (WGS) entry which is preliminary data.</text>
</comment>
<dbReference type="InterPro" id="IPR013320">
    <property type="entry name" value="ConA-like_dom_sf"/>
</dbReference>
<dbReference type="InterPro" id="IPR013148">
    <property type="entry name" value="Glyco_hydro_32_N"/>
</dbReference>
<dbReference type="InterPro" id="IPR013189">
    <property type="entry name" value="Glyco_hydro_32_C"/>
</dbReference>
<accession>A0A395S101</accession>
<dbReference type="PANTHER" id="PTHR42800">
    <property type="entry name" value="EXOINULINASE INUD (AFU_ORTHOLOGUE AFUA_5G00480)"/>
    <property type="match status" value="1"/>
</dbReference>
<protein>
    <submittedName>
        <fullName evidence="8">Beta-fructofuranosidase</fullName>
    </submittedName>
</protein>
<reference evidence="8 9" key="1">
    <citation type="journal article" date="2018" name="PLoS Pathog.">
        <title>Evolution of structural diversity of trichothecenes, a family of toxins produced by plant pathogenic and entomopathogenic fungi.</title>
        <authorList>
            <person name="Proctor R.H."/>
            <person name="McCormick S.P."/>
            <person name="Kim H.S."/>
            <person name="Cardoza R.E."/>
            <person name="Stanley A.M."/>
            <person name="Lindo L."/>
            <person name="Kelly A."/>
            <person name="Brown D.W."/>
            <person name="Lee T."/>
            <person name="Vaughan M.M."/>
            <person name="Alexander N.J."/>
            <person name="Busman M."/>
            <person name="Gutierrez S."/>
        </authorList>
    </citation>
    <scope>NUCLEOTIDE SEQUENCE [LARGE SCALE GENOMIC DNA]</scope>
    <source>
        <strain evidence="8 9">NRRL 3299</strain>
    </source>
</reference>
<dbReference type="Gene3D" id="2.115.10.20">
    <property type="entry name" value="Glycosyl hydrolase domain, family 43"/>
    <property type="match status" value="1"/>
</dbReference>
<sequence>MRNNLLSTVVGLSQFYSVATAQSSATTIAVPTGTPVAGNYNGTYRPQIHFSPPQHFMNDPNGMFRDADGLWHLYYQYNPTALVAGNQHWGHATSKDLYHWVNQPIALFPPEQDTFVFSGSVVVDENNTSGFFPDQDNGVVAIYTLSSPTVQDQAIAYSRDGGYTFEPYKGNPVIPSTSTQFRDPKVIRYNDSWIMVVAYPQDFAIGIFESSDLKEWTATSNFSHHGLLGLQYECPNMISIPYIDEDGEKQDDMWLMAISINPGAPLGGSITEYFPGHFNGTHFEAVDGAARIADFGKDNYAGQWFYGLSEDENPVSIAWASNWQYTQVVPTGDEGWRSAMSLPRENYLTKAERVGWKLVSKPYDLSPVLGRELAFNDSFGNSKLTVDYSDVESNAIYWEVNVTGLAGADVSSTSSMNFTFLSPATRESIKAGYYFGGDAVYFLDRGNTRAFDNVFFTDKTSLGSLAASDGSWNTSGVIDRSIFEGFLNGGVDSVTNTFFSTEPLTLMEFSTVDIPEDVKVSIAVYALESAWQELEGKDGLVHGNTTSSTD</sequence>
<keyword evidence="3 4" id="KW-0326">Glycosidase</keyword>
<dbReference type="CDD" id="cd18622">
    <property type="entry name" value="GH32_Inu-like"/>
    <property type="match status" value="1"/>
</dbReference>
<dbReference type="Gene3D" id="2.60.120.560">
    <property type="entry name" value="Exo-inulinase, domain 1"/>
    <property type="match status" value="1"/>
</dbReference>
<evidence type="ECO:0000256" key="5">
    <source>
        <dbReference type="SAM" id="SignalP"/>
    </source>
</evidence>
<feature type="domain" description="Glycosyl hydrolase family 32 N-terminal" evidence="6">
    <location>
        <begin position="49"/>
        <end position="361"/>
    </location>
</feature>
<dbReference type="SMART" id="SM00640">
    <property type="entry name" value="Glyco_32"/>
    <property type="match status" value="1"/>
</dbReference>
<dbReference type="GO" id="GO:0004575">
    <property type="term" value="F:sucrose alpha-glucosidase activity"/>
    <property type="evidence" value="ECO:0007669"/>
    <property type="project" value="TreeGrafter"/>
</dbReference>
<dbReference type="Pfam" id="PF00251">
    <property type="entry name" value="Glyco_hydro_32N"/>
    <property type="match status" value="1"/>
</dbReference>
<evidence type="ECO:0000259" key="7">
    <source>
        <dbReference type="Pfam" id="PF08244"/>
    </source>
</evidence>
<comment type="similarity">
    <text evidence="1 4">Belongs to the glycosyl hydrolase 32 family.</text>
</comment>
<keyword evidence="9" id="KW-1185">Reference proteome</keyword>
<keyword evidence="2 4" id="KW-0378">Hydrolase</keyword>
<dbReference type="InterPro" id="IPR023296">
    <property type="entry name" value="Glyco_hydro_beta-prop_sf"/>
</dbReference>
<keyword evidence="5" id="KW-0732">Signal</keyword>
<feature type="domain" description="Glycosyl hydrolase family 32 C-terminal" evidence="7">
    <location>
        <begin position="408"/>
        <end position="510"/>
    </location>
</feature>